<proteinExistence type="predicted"/>
<gene>
    <name evidence="1" type="ORF">LSTR_LSTR008615</name>
</gene>
<dbReference type="OrthoDB" id="2148418at2759"/>
<sequence length="182" mass="21279">MTKYLSTMSLILEYKQMYLEKFDFRVKNCKELCDGVRLAKLVDTVLNVRLVDKLAVIERREASTAVGSGERRRQAFIHMRLAAIVIQRRWRATTAIRVNRERMLKLKQVTAVSVISETRLALIKMRLQGAEFIKLKRSVNFLQQKWRATLPMRKHRSRYSALKTAMSVISERKVGTHFPGRQ</sequence>
<comment type="caution">
    <text evidence="1">The sequence shown here is derived from an EMBL/GenBank/DDBJ whole genome shotgun (WGS) entry which is preliminary data.</text>
</comment>
<protein>
    <recommendedName>
        <fullName evidence="3">Calponin-homology (CH) domain-containing protein</fullName>
    </recommendedName>
</protein>
<name>A0A482WZQ5_LAOST</name>
<evidence type="ECO:0008006" key="3">
    <source>
        <dbReference type="Google" id="ProtNLM"/>
    </source>
</evidence>
<dbReference type="InParanoid" id="A0A482WZQ5"/>
<dbReference type="Proteomes" id="UP000291343">
    <property type="component" value="Unassembled WGS sequence"/>
</dbReference>
<dbReference type="EMBL" id="QKKF02020908">
    <property type="protein sequence ID" value="RZF39025.1"/>
    <property type="molecule type" value="Genomic_DNA"/>
</dbReference>
<dbReference type="STRING" id="195883.A0A482WZQ5"/>
<evidence type="ECO:0000313" key="2">
    <source>
        <dbReference type="Proteomes" id="UP000291343"/>
    </source>
</evidence>
<reference evidence="1 2" key="1">
    <citation type="journal article" date="2017" name="Gigascience">
        <title>Genome sequence of the small brown planthopper, Laodelphax striatellus.</title>
        <authorList>
            <person name="Zhu J."/>
            <person name="Jiang F."/>
            <person name="Wang X."/>
            <person name="Yang P."/>
            <person name="Bao Y."/>
            <person name="Zhao W."/>
            <person name="Wang W."/>
            <person name="Lu H."/>
            <person name="Wang Q."/>
            <person name="Cui N."/>
            <person name="Li J."/>
            <person name="Chen X."/>
            <person name="Luo L."/>
            <person name="Yu J."/>
            <person name="Kang L."/>
            <person name="Cui F."/>
        </authorList>
    </citation>
    <scope>NUCLEOTIDE SEQUENCE [LARGE SCALE GENOMIC DNA]</scope>
    <source>
        <strain evidence="1">Lst14</strain>
    </source>
</reference>
<dbReference type="SMR" id="A0A482WZQ5"/>
<organism evidence="1 2">
    <name type="scientific">Laodelphax striatellus</name>
    <name type="common">Small brown planthopper</name>
    <name type="synonym">Delphax striatella</name>
    <dbReference type="NCBI Taxonomy" id="195883"/>
    <lineage>
        <taxon>Eukaryota</taxon>
        <taxon>Metazoa</taxon>
        <taxon>Ecdysozoa</taxon>
        <taxon>Arthropoda</taxon>
        <taxon>Hexapoda</taxon>
        <taxon>Insecta</taxon>
        <taxon>Pterygota</taxon>
        <taxon>Neoptera</taxon>
        <taxon>Paraneoptera</taxon>
        <taxon>Hemiptera</taxon>
        <taxon>Auchenorrhyncha</taxon>
        <taxon>Fulgoroidea</taxon>
        <taxon>Delphacidae</taxon>
        <taxon>Criomorphinae</taxon>
        <taxon>Laodelphax</taxon>
    </lineage>
</organism>
<evidence type="ECO:0000313" key="1">
    <source>
        <dbReference type="EMBL" id="RZF39025.1"/>
    </source>
</evidence>
<accession>A0A482WZQ5</accession>
<dbReference type="AlphaFoldDB" id="A0A482WZQ5"/>
<keyword evidence="2" id="KW-1185">Reference proteome</keyword>